<comment type="similarity">
    <text evidence="2">Belongs to the biopterin-dependent aromatic amino acid hydroxylase family.</text>
</comment>
<keyword evidence="10" id="KW-1185">Reference proteome</keyword>
<keyword evidence="4" id="KW-0560">Oxidoreductase</keyword>
<evidence type="ECO:0000259" key="8">
    <source>
        <dbReference type="PROSITE" id="PS51410"/>
    </source>
</evidence>
<evidence type="ECO:0000256" key="4">
    <source>
        <dbReference type="ARBA" id="ARBA00023002"/>
    </source>
</evidence>
<name>A0A1R0KI73_9PSEU</name>
<dbReference type="PANTHER" id="PTHR11473:SF24">
    <property type="entry name" value="PHENYLALANINE-4-HYDROXYLASE"/>
    <property type="match status" value="1"/>
</dbReference>
<dbReference type="OrthoDB" id="9780502at2"/>
<dbReference type="GO" id="GO:0009072">
    <property type="term" value="P:aromatic amino acid metabolic process"/>
    <property type="evidence" value="ECO:0007669"/>
    <property type="project" value="InterPro"/>
</dbReference>
<dbReference type="InterPro" id="IPR019774">
    <property type="entry name" value="Aromatic-AA_hydroxylase_C"/>
</dbReference>
<evidence type="ECO:0000256" key="5">
    <source>
        <dbReference type="ARBA" id="ARBA00023004"/>
    </source>
</evidence>
<dbReference type="Gene3D" id="1.10.800.10">
    <property type="entry name" value="Aromatic amino acid hydroxylase"/>
    <property type="match status" value="1"/>
</dbReference>
<dbReference type="InterPro" id="IPR001273">
    <property type="entry name" value="ArAA_hydroxylase"/>
</dbReference>
<keyword evidence="5 7" id="KW-0408">Iron</keyword>
<dbReference type="STRING" id="76021.BS329_34045"/>
<keyword evidence="6" id="KW-0503">Monooxygenase</keyword>
<dbReference type="PRINTS" id="PR00372">
    <property type="entry name" value="FYWHYDRXLASE"/>
</dbReference>
<accession>A0A1R0KI73</accession>
<dbReference type="Proteomes" id="UP000187486">
    <property type="component" value="Unassembled WGS sequence"/>
</dbReference>
<dbReference type="Pfam" id="PF00351">
    <property type="entry name" value="Biopterin_H"/>
    <property type="match status" value="1"/>
</dbReference>
<dbReference type="PANTHER" id="PTHR11473">
    <property type="entry name" value="AROMATIC AMINO ACID HYDROXYLASE"/>
    <property type="match status" value="1"/>
</dbReference>
<evidence type="ECO:0000256" key="2">
    <source>
        <dbReference type="ARBA" id="ARBA00009712"/>
    </source>
</evidence>
<feature type="domain" description="Biopterin-dependent aromatic amino acid hydroxylase family profile" evidence="8">
    <location>
        <begin position="1"/>
        <end position="293"/>
    </location>
</feature>
<evidence type="ECO:0000256" key="1">
    <source>
        <dbReference type="ARBA" id="ARBA00001954"/>
    </source>
</evidence>
<evidence type="ECO:0000256" key="3">
    <source>
        <dbReference type="ARBA" id="ARBA00022723"/>
    </source>
</evidence>
<dbReference type="SUPFAM" id="SSF56534">
    <property type="entry name" value="Aromatic aminoacid monoxygenases, catalytic and oligomerization domains"/>
    <property type="match status" value="1"/>
</dbReference>
<keyword evidence="3 7" id="KW-0479">Metal-binding</keyword>
<comment type="cofactor">
    <cofactor evidence="1 7">
        <name>Fe(2+)</name>
        <dbReference type="ChEBI" id="CHEBI:29033"/>
    </cofactor>
</comment>
<dbReference type="EMBL" id="MQUQ01000020">
    <property type="protein sequence ID" value="OLZ45447.1"/>
    <property type="molecule type" value="Genomic_DNA"/>
</dbReference>
<evidence type="ECO:0000256" key="7">
    <source>
        <dbReference type="PIRSR" id="PIRSR601273-2"/>
    </source>
</evidence>
<dbReference type="AlphaFoldDB" id="A0A1R0KI73"/>
<sequence>MDDPALYAPMTYDESGYPRYAFPAGHPAHGDEDYTRRRNRIAFLGAEHVLGTPAPHVDYHEHDDETWRTIQRSLAERHKEYAASDVVEWAAALDLPTDHVPQLEEVNDRLRRLTGYSLTPAVGFVPIEQFYGVLADEKFYAAQFIRHHSQPFFSPEADVVHELIGHSPALGNAKVAELYRLTGEAVRRVESPRTIEVISRVFWFTLEYGVVEQDGRPRAYGAGLLSSFGELENFRKADIRPLDLTGMVTTEYDITAYQQVLFAARSIDHVHDFFGDFLLTVDDETPDRLGVSF</sequence>
<evidence type="ECO:0000256" key="6">
    <source>
        <dbReference type="ARBA" id="ARBA00023033"/>
    </source>
</evidence>
<evidence type="ECO:0000313" key="10">
    <source>
        <dbReference type="Proteomes" id="UP000187486"/>
    </source>
</evidence>
<reference evidence="9 10" key="1">
    <citation type="submission" date="2016-01" db="EMBL/GenBank/DDBJ databases">
        <title>Amycolatopsis coloradensis genome sequencing and assembly.</title>
        <authorList>
            <person name="Mayilraj S."/>
        </authorList>
    </citation>
    <scope>NUCLEOTIDE SEQUENCE [LARGE SCALE GENOMIC DNA]</scope>
    <source>
        <strain evidence="9 10">DSM 44225</strain>
    </source>
</reference>
<evidence type="ECO:0000313" key="9">
    <source>
        <dbReference type="EMBL" id="OLZ45447.1"/>
    </source>
</evidence>
<dbReference type="RefSeq" id="WP_076166455.1">
    <property type="nucleotide sequence ID" value="NZ_JBEZVB010000007.1"/>
</dbReference>
<organism evidence="9 10">
    <name type="scientific">Amycolatopsis coloradensis</name>
    <dbReference type="NCBI Taxonomy" id="76021"/>
    <lineage>
        <taxon>Bacteria</taxon>
        <taxon>Bacillati</taxon>
        <taxon>Actinomycetota</taxon>
        <taxon>Actinomycetes</taxon>
        <taxon>Pseudonocardiales</taxon>
        <taxon>Pseudonocardiaceae</taxon>
        <taxon>Amycolatopsis</taxon>
    </lineage>
</organism>
<comment type="caution">
    <text evidence="9">The sequence shown here is derived from an EMBL/GenBank/DDBJ whole genome shotgun (WGS) entry which is preliminary data.</text>
</comment>
<protein>
    <recommendedName>
        <fullName evidence="8">Biopterin-dependent aromatic amino acid hydroxylase family profile domain-containing protein</fullName>
    </recommendedName>
</protein>
<dbReference type="PROSITE" id="PS51410">
    <property type="entry name" value="BH4_AAA_HYDROXYL_2"/>
    <property type="match status" value="1"/>
</dbReference>
<feature type="binding site" evidence="7">
    <location>
        <position position="166"/>
    </location>
    <ligand>
        <name>Fe cation</name>
        <dbReference type="ChEBI" id="CHEBI:24875"/>
    </ligand>
</feature>
<dbReference type="NCBIfam" id="NF008877">
    <property type="entry name" value="PRK11913.1-2"/>
    <property type="match status" value="1"/>
</dbReference>
<dbReference type="InterPro" id="IPR036329">
    <property type="entry name" value="Aro-AA_hydroxylase_C_sf"/>
</dbReference>
<dbReference type="GO" id="GO:0005506">
    <property type="term" value="F:iron ion binding"/>
    <property type="evidence" value="ECO:0007669"/>
    <property type="project" value="InterPro"/>
</dbReference>
<gene>
    <name evidence="9" type="ORF">BS329_34045</name>
</gene>
<proteinExistence type="inferred from homology"/>
<feature type="binding site" evidence="7">
    <location>
        <position position="207"/>
    </location>
    <ligand>
        <name>Fe cation</name>
        <dbReference type="ChEBI" id="CHEBI:24875"/>
    </ligand>
</feature>
<dbReference type="InterPro" id="IPR036951">
    <property type="entry name" value="ArAA_hydroxylase_sf"/>
</dbReference>
<feature type="binding site" evidence="7">
    <location>
        <position position="161"/>
    </location>
    <ligand>
        <name>Fe cation</name>
        <dbReference type="ChEBI" id="CHEBI:24875"/>
    </ligand>
</feature>
<dbReference type="GO" id="GO:0016714">
    <property type="term" value="F:oxidoreductase activity, acting on paired donors, with incorporation or reduction of molecular oxygen, reduced pteridine as one donor, and incorporation of one atom of oxygen"/>
    <property type="evidence" value="ECO:0007669"/>
    <property type="project" value="InterPro"/>
</dbReference>